<evidence type="ECO:0000313" key="3">
    <source>
        <dbReference type="Proteomes" id="UP000466586"/>
    </source>
</evidence>
<gene>
    <name evidence="2" type="ORF">GS399_05055</name>
</gene>
<organism evidence="2 3">
    <name type="scientific">Hufsiella arboris</name>
    <dbReference type="NCBI Taxonomy" id="2695275"/>
    <lineage>
        <taxon>Bacteria</taxon>
        <taxon>Pseudomonadati</taxon>
        <taxon>Bacteroidota</taxon>
        <taxon>Sphingobacteriia</taxon>
        <taxon>Sphingobacteriales</taxon>
        <taxon>Sphingobacteriaceae</taxon>
        <taxon>Hufsiella</taxon>
    </lineage>
</organism>
<evidence type="ECO:0000313" key="2">
    <source>
        <dbReference type="EMBL" id="MXV50332.1"/>
    </source>
</evidence>
<protein>
    <submittedName>
        <fullName evidence="2">Uncharacterized protein</fullName>
    </submittedName>
</protein>
<feature type="region of interest" description="Disordered" evidence="1">
    <location>
        <begin position="16"/>
        <end position="52"/>
    </location>
</feature>
<name>A0A7K1Y6X7_9SPHI</name>
<accession>A0A7K1Y6X7</accession>
<reference evidence="2 3" key="1">
    <citation type="submission" date="2019-11" db="EMBL/GenBank/DDBJ databases">
        <title>Pedobacter sp. HMF7647 Genome sequencing and assembly.</title>
        <authorList>
            <person name="Kang H."/>
            <person name="Kim H."/>
            <person name="Joh K."/>
        </authorList>
    </citation>
    <scope>NUCLEOTIDE SEQUENCE [LARGE SCALE GENOMIC DNA]</scope>
    <source>
        <strain evidence="2 3">HMF7647</strain>
    </source>
</reference>
<keyword evidence="3" id="KW-1185">Reference proteome</keyword>
<dbReference type="Proteomes" id="UP000466586">
    <property type="component" value="Unassembled WGS sequence"/>
</dbReference>
<proteinExistence type="predicted"/>
<evidence type="ECO:0000256" key="1">
    <source>
        <dbReference type="SAM" id="MobiDB-lite"/>
    </source>
</evidence>
<dbReference type="AlphaFoldDB" id="A0A7K1Y6X7"/>
<dbReference type="EMBL" id="WVHT01000002">
    <property type="protein sequence ID" value="MXV50332.1"/>
    <property type="molecule type" value="Genomic_DNA"/>
</dbReference>
<comment type="caution">
    <text evidence="2">The sequence shown here is derived from an EMBL/GenBank/DDBJ whole genome shotgun (WGS) entry which is preliminary data.</text>
</comment>
<feature type="compositionally biased region" description="Pro residues" evidence="1">
    <location>
        <begin position="42"/>
        <end position="52"/>
    </location>
</feature>
<feature type="compositionally biased region" description="Polar residues" evidence="1">
    <location>
        <begin position="16"/>
        <end position="28"/>
    </location>
</feature>
<dbReference type="RefSeq" id="WP_160843510.1">
    <property type="nucleotide sequence ID" value="NZ_WVHT01000002.1"/>
</dbReference>
<sequence>MFEIFVAILLALGSSVSAPKTSSDSKPTVLNVDTGGEGGHIPPTPPPPPPGN</sequence>